<gene>
    <name evidence="8" type="ORF">INT43_000537</name>
</gene>
<dbReference type="PANTHER" id="PTHR16433">
    <property type="entry name" value="DOLICHOL-PHOSPHATE MANNOSYLTRANSFERASE SUBUNIT 3"/>
    <property type="match status" value="1"/>
</dbReference>
<comment type="similarity">
    <text evidence="2 7">Belongs to the DPM3 family.</text>
</comment>
<dbReference type="UniPathway" id="UPA00378"/>
<evidence type="ECO:0000256" key="3">
    <source>
        <dbReference type="ARBA" id="ARBA00022692"/>
    </source>
</evidence>
<keyword evidence="4 7" id="KW-0256">Endoplasmic reticulum</keyword>
<dbReference type="InterPro" id="IPR013174">
    <property type="entry name" value="DPM3"/>
</dbReference>
<feature type="transmembrane region" description="Helical" evidence="7">
    <location>
        <begin position="7"/>
        <end position="28"/>
    </location>
</feature>
<evidence type="ECO:0000256" key="2">
    <source>
        <dbReference type="ARBA" id="ARBA00010430"/>
    </source>
</evidence>
<comment type="caution">
    <text evidence="8">The sequence shown here is derived from an EMBL/GenBank/DDBJ whole genome shotgun (WGS) entry which is preliminary data.</text>
</comment>
<dbReference type="EMBL" id="JAEPQZ010000002">
    <property type="protein sequence ID" value="KAG2184624.1"/>
    <property type="molecule type" value="Genomic_DNA"/>
</dbReference>
<comment type="function">
    <text evidence="7">Stabilizer subunit of the dolichol-phosphate mannose (DPM) synthase complex; tethers catalytic subunit to the ER.</text>
</comment>
<evidence type="ECO:0000256" key="4">
    <source>
        <dbReference type="ARBA" id="ARBA00022824"/>
    </source>
</evidence>
<dbReference type="PANTHER" id="PTHR16433:SF0">
    <property type="entry name" value="DOLICHOL-PHOSPHATE MANNOSYLTRANSFERASE SUBUNIT 3"/>
    <property type="match status" value="1"/>
</dbReference>
<organism evidence="8 9">
    <name type="scientific">Mortierella isabellina</name>
    <name type="common">Filamentous fungus</name>
    <name type="synonym">Umbelopsis isabellina</name>
    <dbReference type="NCBI Taxonomy" id="91625"/>
    <lineage>
        <taxon>Eukaryota</taxon>
        <taxon>Fungi</taxon>
        <taxon>Fungi incertae sedis</taxon>
        <taxon>Mucoromycota</taxon>
        <taxon>Mucoromycotina</taxon>
        <taxon>Umbelopsidomycetes</taxon>
        <taxon>Umbelopsidales</taxon>
        <taxon>Umbelopsidaceae</taxon>
        <taxon>Umbelopsis</taxon>
    </lineage>
</organism>
<evidence type="ECO:0000313" key="8">
    <source>
        <dbReference type="EMBL" id="KAG2184624.1"/>
    </source>
</evidence>
<protein>
    <recommendedName>
        <fullName evidence="7">Dolichol-phosphate mannosyltransferase subunit 3</fullName>
    </recommendedName>
</protein>
<dbReference type="GO" id="GO:0033185">
    <property type="term" value="C:dolichol-phosphate-mannose synthase complex"/>
    <property type="evidence" value="ECO:0007669"/>
    <property type="project" value="TreeGrafter"/>
</dbReference>
<dbReference type="AlphaFoldDB" id="A0A8H7Q3Z1"/>
<comment type="subunit">
    <text evidence="7">Component of the dolichol-phosphate mannose (DPM) synthase complex.</text>
</comment>
<keyword evidence="3 7" id="KW-0812">Transmembrane</keyword>
<dbReference type="Proteomes" id="UP000654370">
    <property type="component" value="Unassembled WGS sequence"/>
</dbReference>
<name>A0A8H7Q3Z1_MORIS</name>
<dbReference type="OrthoDB" id="2014333at2759"/>
<dbReference type="GO" id="GO:0006506">
    <property type="term" value="P:GPI anchor biosynthetic process"/>
    <property type="evidence" value="ECO:0007669"/>
    <property type="project" value="TreeGrafter"/>
</dbReference>
<dbReference type="Pfam" id="PF08285">
    <property type="entry name" value="DPM3"/>
    <property type="match status" value="1"/>
</dbReference>
<comment type="pathway">
    <text evidence="7">Protein modification; protein glycosylation.</text>
</comment>
<evidence type="ECO:0000256" key="5">
    <source>
        <dbReference type="ARBA" id="ARBA00022989"/>
    </source>
</evidence>
<keyword evidence="6 7" id="KW-0472">Membrane</keyword>
<proteinExistence type="inferred from homology"/>
<reference evidence="8" key="1">
    <citation type="submission" date="2020-12" db="EMBL/GenBank/DDBJ databases">
        <title>Metabolic potential, ecology and presence of endohyphal bacteria is reflected in genomic diversity of Mucoromycotina.</title>
        <authorList>
            <person name="Muszewska A."/>
            <person name="Okrasinska A."/>
            <person name="Steczkiewicz K."/>
            <person name="Drgas O."/>
            <person name="Orlowska M."/>
            <person name="Perlinska-Lenart U."/>
            <person name="Aleksandrzak-Piekarczyk T."/>
            <person name="Szatraj K."/>
            <person name="Zielenkiewicz U."/>
            <person name="Pilsyk S."/>
            <person name="Malc E."/>
            <person name="Mieczkowski P."/>
            <person name="Kruszewska J.S."/>
            <person name="Biernat P."/>
            <person name="Pawlowska J."/>
        </authorList>
    </citation>
    <scope>NUCLEOTIDE SEQUENCE</scope>
    <source>
        <strain evidence="8">WA0000067209</strain>
    </source>
</reference>
<accession>A0A8H7Q3Z1</accession>
<evidence type="ECO:0000256" key="7">
    <source>
        <dbReference type="RuleBase" id="RU365085"/>
    </source>
</evidence>
<dbReference type="GO" id="GO:0005789">
    <property type="term" value="C:endoplasmic reticulum membrane"/>
    <property type="evidence" value="ECO:0007669"/>
    <property type="project" value="UniProtKB-SubCell"/>
</dbReference>
<comment type="subcellular location">
    <subcellularLocation>
        <location evidence="1 7">Endoplasmic reticulum membrane</location>
        <topology evidence="1 7">Multi-pass membrane protein</topology>
    </subcellularLocation>
</comment>
<feature type="transmembrane region" description="Helical" evidence="7">
    <location>
        <begin position="40"/>
        <end position="61"/>
    </location>
</feature>
<keyword evidence="5 7" id="KW-1133">Transmembrane helix</keyword>
<evidence type="ECO:0000256" key="1">
    <source>
        <dbReference type="ARBA" id="ARBA00004477"/>
    </source>
</evidence>
<keyword evidence="9" id="KW-1185">Reference proteome</keyword>
<evidence type="ECO:0000256" key="6">
    <source>
        <dbReference type="ARBA" id="ARBA00023136"/>
    </source>
</evidence>
<evidence type="ECO:0000313" key="9">
    <source>
        <dbReference type="Proteomes" id="UP000654370"/>
    </source>
</evidence>
<sequence>MTRVTEVATTAAIIILTYLALVFELLPVPQTFQEEIVPVLPWWALVSFGSYCLGTLGWNVMTFGECPEAYNELMREIAEAKDDLRSKGLTIN</sequence>